<sequence>MKQNVSRNRVLMAIALTLLGVYALMSFLGVNSSLDRLQDAESDLVELNRKLDDIRQLSSAPRIAAFDLELPDAILNRITDAIRTAGLPADALSNQVPMTPQRVGQTDFLLRKIEITLAHAPLAKIVAFCDALKDESTGSVVRDLNLSEPKMSGSTETWRAQMTLTQMIFSPKSDS</sequence>
<name>A0A5C6AEK8_9BACT</name>
<evidence type="ECO:0000313" key="3">
    <source>
        <dbReference type="Proteomes" id="UP000320176"/>
    </source>
</evidence>
<keyword evidence="1" id="KW-0175">Coiled coil</keyword>
<dbReference type="RefSeq" id="WP_146521991.1">
    <property type="nucleotide sequence ID" value="NZ_CP151726.1"/>
</dbReference>
<feature type="coiled-coil region" evidence="1">
    <location>
        <begin position="30"/>
        <end position="57"/>
    </location>
</feature>
<comment type="caution">
    <text evidence="2">The sequence shown here is derived from an EMBL/GenBank/DDBJ whole genome shotgun (WGS) entry which is preliminary data.</text>
</comment>
<dbReference type="OrthoDB" id="282264at2"/>
<protein>
    <recommendedName>
        <fullName evidence="4">General secretion pathway protein M</fullName>
    </recommendedName>
</protein>
<evidence type="ECO:0000313" key="2">
    <source>
        <dbReference type="EMBL" id="TWT98404.1"/>
    </source>
</evidence>
<dbReference type="Proteomes" id="UP000320176">
    <property type="component" value="Unassembled WGS sequence"/>
</dbReference>
<organism evidence="2 3">
    <name type="scientific">Stieleria varia</name>
    <dbReference type="NCBI Taxonomy" id="2528005"/>
    <lineage>
        <taxon>Bacteria</taxon>
        <taxon>Pseudomonadati</taxon>
        <taxon>Planctomycetota</taxon>
        <taxon>Planctomycetia</taxon>
        <taxon>Pirellulales</taxon>
        <taxon>Pirellulaceae</taxon>
        <taxon>Stieleria</taxon>
    </lineage>
</organism>
<evidence type="ECO:0008006" key="4">
    <source>
        <dbReference type="Google" id="ProtNLM"/>
    </source>
</evidence>
<proteinExistence type="predicted"/>
<gene>
    <name evidence="2" type="ORF">Pla52n_49170</name>
</gene>
<dbReference type="EMBL" id="SJPN01000006">
    <property type="protein sequence ID" value="TWT98404.1"/>
    <property type="molecule type" value="Genomic_DNA"/>
</dbReference>
<dbReference type="AlphaFoldDB" id="A0A5C6AEK8"/>
<accession>A0A5C6AEK8</accession>
<keyword evidence="3" id="KW-1185">Reference proteome</keyword>
<evidence type="ECO:0000256" key="1">
    <source>
        <dbReference type="SAM" id="Coils"/>
    </source>
</evidence>
<reference evidence="2 3" key="1">
    <citation type="submission" date="2019-02" db="EMBL/GenBank/DDBJ databases">
        <title>Deep-cultivation of Planctomycetes and their phenomic and genomic characterization uncovers novel biology.</title>
        <authorList>
            <person name="Wiegand S."/>
            <person name="Jogler M."/>
            <person name="Boedeker C."/>
            <person name="Pinto D."/>
            <person name="Vollmers J."/>
            <person name="Rivas-Marin E."/>
            <person name="Kohn T."/>
            <person name="Peeters S.H."/>
            <person name="Heuer A."/>
            <person name="Rast P."/>
            <person name="Oberbeckmann S."/>
            <person name="Bunk B."/>
            <person name="Jeske O."/>
            <person name="Meyerdierks A."/>
            <person name="Storesund J.E."/>
            <person name="Kallscheuer N."/>
            <person name="Luecker S."/>
            <person name="Lage O.M."/>
            <person name="Pohl T."/>
            <person name="Merkel B.J."/>
            <person name="Hornburger P."/>
            <person name="Mueller R.-W."/>
            <person name="Bruemmer F."/>
            <person name="Labrenz M."/>
            <person name="Spormann A.M."/>
            <person name="Op Den Camp H."/>
            <person name="Overmann J."/>
            <person name="Amann R."/>
            <person name="Jetten M.S.M."/>
            <person name="Mascher T."/>
            <person name="Medema M.H."/>
            <person name="Devos D.P."/>
            <person name="Kaster A.-K."/>
            <person name="Ovreas L."/>
            <person name="Rohde M."/>
            <person name="Galperin M.Y."/>
            <person name="Jogler C."/>
        </authorList>
    </citation>
    <scope>NUCLEOTIDE SEQUENCE [LARGE SCALE GENOMIC DNA]</scope>
    <source>
        <strain evidence="2 3">Pla52n</strain>
    </source>
</reference>